<accession>A0A6J7ALL8</accession>
<keyword evidence="1" id="KW-1133">Transmembrane helix</keyword>
<gene>
    <name evidence="2" type="ORF">UFOPK2275_00913</name>
    <name evidence="3" type="ORF">UFOPK3167_01276</name>
</gene>
<dbReference type="EMBL" id="CAFABF010000105">
    <property type="protein sequence ID" value="CAB4833348.1"/>
    <property type="molecule type" value="Genomic_DNA"/>
</dbReference>
<feature type="transmembrane region" description="Helical" evidence="1">
    <location>
        <begin position="17"/>
        <end position="42"/>
    </location>
</feature>
<dbReference type="EMBL" id="CAEZWQ010000114">
    <property type="protein sequence ID" value="CAB4668128.1"/>
    <property type="molecule type" value="Genomic_DNA"/>
</dbReference>
<dbReference type="AlphaFoldDB" id="A0A6J7ALL8"/>
<protein>
    <submittedName>
        <fullName evidence="3">Unannotated protein</fullName>
    </submittedName>
</protein>
<feature type="transmembrane region" description="Helical" evidence="1">
    <location>
        <begin position="48"/>
        <end position="69"/>
    </location>
</feature>
<evidence type="ECO:0000313" key="3">
    <source>
        <dbReference type="EMBL" id="CAB4833348.1"/>
    </source>
</evidence>
<dbReference type="SUPFAM" id="SSF141571">
    <property type="entry name" value="Pentapeptide repeat-like"/>
    <property type="match status" value="1"/>
</dbReference>
<reference evidence="3" key="1">
    <citation type="submission" date="2020-05" db="EMBL/GenBank/DDBJ databases">
        <authorList>
            <person name="Chiriac C."/>
            <person name="Salcher M."/>
            <person name="Ghai R."/>
            <person name="Kavagutti S V."/>
        </authorList>
    </citation>
    <scope>NUCLEOTIDE SEQUENCE</scope>
</reference>
<keyword evidence="1" id="KW-0812">Transmembrane</keyword>
<organism evidence="3">
    <name type="scientific">freshwater metagenome</name>
    <dbReference type="NCBI Taxonomy" id="449393"/>
    <lineage>
        <taxon>unclassified sequences</taxon>
        <taxon>metagenomes</taxon>
        <taxon>ecological metagenomes</taxon>
    </lineage>
</organism>
<sequence length="103" mass="11353">MVDALAPAFFTGMDCTALFFATAFFTGAFFAGAFFTGAFVTAAFLTGFFSAVLAGAFFATAFLTGFLGMTRTLCRLPRLYQLRHKCFYPLGWPRLSPLTRNER</sequence>
<evidence type="ECO:0000313" key="2">
    <source>
        <dbReference type="EMBL" id="CAB4668128.1"/>
    </source>
</evidence>
<proteinExistence type="predicted"/>
<name>A0A6J7ALL8_9ZZZZ</name>
<keyword evidence="1" id="KW-0472">Membrane</keyword>
<evidence type="ECO:0000256" key="1">
    <source>
        <dbReference type="SAM" id="Phobius"/>
    </source>
</evidence>